<dbReference type="GO" id="GO:0008270">
    <property type="term" value="F:zinc ion binding"/>
    <property type="evidence" value="ECO:0007669"/>
    <property type="project" value="UniProtKB-KW"/>
</dbReference>
<accession>A0A4Q7IJL0</accession>
<dbReference type="PANTHER" id="PTHR33823:SF2">
    <property type="entry name" value="RNA POLYMERASE-BINDING TRANSCRIPTION FACTOR DKSA"/>
    <property type="match status" value="1"/>
</dbReference>
<dbReference type="InterPro" id="IPR048489">
    <property type="entry name" value="DksA_N"/>
</dbReference>
<feature type="zinc finger region" description="dksA C4-type" evidence="4">
    <location>
        <begin position="82"/>
        <end position="106"/>
    </location>
</feature>
<proteinExistence type="predicted"/>
<dbReference type="AlphaFoldDB" id="A0A4Q7IJL0"/>
<dbReference type="Pfam" id="PF01258">
    <property type="entry name" value="zf-dskA_traR"/>
    <property type="match status" value="1"/>
</dbReference>
<dbReference type="InterPro" id="IPR000962">
    <property type="entry name" value="Znf_DskA_TraR"/>
</dbReference>
<dbReference type="Proteomes" id="UP000291338">
    <property type="component" value="Unassembled WGS sequence"/>
</dbReference>
<protein>
    <submittedName>
        <fullName evidence="7">Molecular chaperone DnaK</fullName>
    </submittedName>
</protein>
<dbReference type="InterPro" id="IPR037187">
    <property type="entry name" value="DnaK_N"/>
</dbReference>
<dbReference type="PROSITE" id="PS51128">
    <property type="entry name" value="ZF_DKSA_2"/>
    <property type="match status" value="1"/>
</dbReference>
<keyword evidence="2" id="KW-0863">Zinc-finger</keyword>
<comment type="caution">
    <text evidence="7">The sequence shown here is derived from an EMBL/GenBank/DDBJ whole genome shotgun (WGS) entry which is preliminary data.</text>
</comment>
<sequence length="124" mass="14766">MNEQQLSFFRNYLIELHDITREHIREAKEQLLNRPELTDISDRASWEEQCAILMRIVDREQRLLPKIQESLERIRLGEYGYCEESGEPIGIERLLARPTAEYCADVKQTKELTEHTYAKIREES</sequence>
<keyword evidence="3" id="KW-0862">Zinc</keyword>
<dbReference type="SUPFAM" id="SSF109635">
    <property type="entry name" value="DnaK suppressor protein DksA, alpha-hairpin domain"/>
    <property type="match status" value="1"/>
</dbReference>
<gene>
    <name evidence="7" type="ORF">C1E23_17560</name>
</gene>
<evidence type="ECO:0000259" key="6">
    <source>
        <dbReference type="Pfam" id="PF21157"/>
    </source>
</evidence>
<dbReference type="EMBL" id="PPSX01000078">
    <property type="protein sequence ID" value="RZQ51821.1"/>
    <property type="molecule type" value="Genomic_DNA"/>
</dbReference>
<dbReference type="SUPFAM" id="SSF57716">
    <property type="entry name" value="Glucocorticoid receptor-like (DNA-binding domain)"/>
    <property type="match status" value="1"/>
</dbReference>
<dbReference type="PANTHER" id="PTHR33823">
    <property type="entry name" value="RNA POLYMERASE-BINDING TRANSCRIPTION FACTOR DKSA-RELATED"/>
    <property type="match status" value="1"/>
</dbReference>
<organism evidence="7 8">
    <name type="scientific">Pseudoalteromonas phenolica</name>
    <dbReference type="NCBI Taxonomy" id="161398"/>
    <lineage>
        <taxon>Bacteria</taxon>
        <taxon>Pseudomonadati</taxon>
        <taxon>Pseudomonadota</taxon>
        <taxon>Gammaproteobacteria</taxon>
        <taxon>Alteromonadales</taxon>
        <taxon>Pseudoalteromonadaceae</taxon>
        <taxon>Pseudoalteromonas</taxon>
    </lineage>
</organism>
<evidence type="ECO:0000256" key="4">
    <source>
        <dbReference type="PROSITE-ProRule" id="PRU00510"/>
    </source>
</evidence>
<evidence type="ECO:0000256" key="1">
    <source>
        <dbReference type="ARBA" id="ARBA00022723"/>
    </source>
</evidence>
<dbReference type="Gene3D" id="1.20.120.910">
    <property type="entry name" value="DksA, coiled-coil domain"/>
    <property type="match status" value="1"/>
</dbReference>
<name>A0A4Q7IJL0_9GAMM</name>
<dbReference type="Pfam" id="PF21157">
    <property type="entry name" value="DksA_N"/>
    <property type="match status" value="1"/>
</dbReference>
<reference evidence="7 8" key="1">
    <citation type="submission" date="2018-01" db="EMBL/GenBank/DDBJ databases">
        <title>Co-occurrence of chitin degradation, pigmentation and bioactivity in marine Pseudoalteromonas.</title>
        <authorList>
            <person name="Paulsen S."/>
            <person name="Gram L."/>
            <person name="Machado H."/>
        </authorList>
    </citation>
    <scope>NUCLEOTIDE SEQUENCE [LARGE SCALE GENOMIC DNA]</scope>
    <source>
        <strain evidence="7 8">S3898</strain>
    </source>
</reference>
<evidence type="ECO:0000259" key="5">
    <source>
        <dbReference type="Pfam" id="PF01258"/>
    </source>
</evidence>
<evidence type="ECO:0000256" key="2">
    <source>
        <dbReference type="ARBA" id="ARBA00022771"/>
    </source>
</evidence>
<evidence type="ECO:0000313" key="7">
    <source>
        <dbReference type="EMBL" id="RZQ51821.1"/>
    </source>
</evidence>
<keyword evidence="1" id="KW-0479">Metal-binding</keyword>
<evidence type="ECO:0000256" key="3">
    <source>
        <dbReference type="ARBA" id="ARBA00022833"/>
    </source>
</evidence>
<feature type="domain" description="Zinc finger DksA/TraR C4-type" evidence="5">
    <location>
        <begin position="77"/>
        <end position="111"/>
    </location>
</feature>
<evidence type="ECO:0000313" key="8">
    <source>
        <dbReference type="Proteomes" id="UP000291338"/>
    </source>
</evidence>
<feature type="domain" description="DnaK suppressor protein DksA N-terminal" evidence="6">
    <location>
        <begin position="5"/>
        <end position="74"/>
    </location>
</feature>